<dbReference type="GO" id="GO:0005829">
    <property type="term" value="C:cytosol"/>
    <property type="evidence" value="ECO:0007669"/>
    <property type="project" value="TreeGrafter"/>
</dbReference>
<comment type="pathway">
    <text evidence="1 14">Lipid metabolism; fatty acid biosynthesis.</text>
</comment>
<evidence type="ECO:0000256" key="16">
    <source>
        <dbReference type="RuleBase" id="RU003694"/>
    </source>
</evidence>
<comment type="catalytic activity">
    <reaction evidence="12 14">
        <text>(9Z)-hexadecenoyl-[ACP] + malonyl-[ACP] + H(+) = 3-oxo-(11Z)-octadecenoyl-[ACP] + holo-[ACP] + CO2</text>
        <dbReference type="Rhea" id="RHEA:55040"/>
        <dbReference type="Rhea" id="RHEA-COMP:9623"/>
        <dbReference type="Rhea" id="RHEA-COMP:9685"/>
        <dbReference type="Rhea" id="RHEA-COMP:10800"/>
        <dbReference type="Rhea" id="RHEA-COMP:14074"/>
        <dbReference type="ChEBI" id="CHEBI:15378"/>
        <dbReference type="ChEBI" id="CHEBI:16526"/>
        <dbReference type="ChEBI" id="CHEBI:64479"/>
        <dbReference type="ChEBI" id="CHEBI:78449"/>
        <dbReference type="ChEBI" id="CHEBI:83989"/>
        <dbReference type="ChEBI" id="CHEBI:138538"/>
        <dbReference type="EC" id="2.3.1.179"/>
    </reaction>
</comment>
<evidence type="ECO:0000256" key="4">
    <source>
        <dbReference type="ARBA" id="ARBA00014657"/>
    </source>
</evidence>
<feature type="domain" description="Ketosynthase family 3 (KS3)" evidence="17">
    <location>
        <begin position="1"/>
        <end position="408"/>
    </location>
</feature>
<evidence type="ECO:0000256" key="10">
    <source>
        <dbReference type="ARBA" id="ARBA00023315"/>
    </source>
</evidence>
<dbReference type="Gene3D" id="3.40.47.10">
    <property type="match status" value="1"/>
</dbReference>
<keyword evidence="9 14" id="KW-0275">Fatty acid biosynthesis</keyword>
<dbReference type="EMBL" id="PXZH01000001">
    <property type="protein sequence ID" value="RST90035.1"/>
    <property type="molecule type" value="Genomic_DNA"/>
</dbReference>
<dbReference type="RefSeq" id="WP_125942651.1">
    <property type="nucleotide sequence ID" value="NZ_PXZH01000001.1"/>
</dbReference>
<keyword evidence="19" id="KW-1185">Reference proteome</keyword>
<sequence length="415" mass="43882">MKRVVITGVGAITPLGNTAHEFMANVLKGQVGIQPIEKFDATDTGVTVAAEVRDFDPTLYMDKKETKRMDLFSVYGVAAAKQAFFDSQLNLEQLDVHRFGVMVSSGIGGMTTIQDQVIRMHDKGPKRVAPFFVPMAIGNMAAGNIAIHVGAKGVCSSVVTACASSTNAIGDAFRQIKHGYQDVMLAGGAEATICEIGIAGFAALTALTKETDPKIASRPFDQNRSGFVMGEGAGVLVLEELEHALNRGANIYGEVVGYGSNCDSYHITSPNPNGHGAGRCMELAMAEAGITPEEVDYVNAHGTSTPTNDGAETTAIKYALKEEAYHTSISSTKSMTGHLLGAAGVVEALACVAAIQHDYIPPTMGLETPSEDCDLDYTPKQGKSKPVRYALSNSLGFGGHNAVICLKKWEGAEKE</sequence>
<dbReference type="UniPathway" id="UPA00094"/>
<dbReference type="PANTHER" id="PTHR11712:SF336">
    <property type="entry name" value="3-OXOACYL-[ACYL-CARRIER-PROTEIN] SYNTHASE, MITOCHONDRIAL"/>
    <property type="match status" value="1"/>
</dbReference>
<evidence type="ECO:0000256" key="7">
    <source>
        <dbReference type="ARBA" id="ARBA00022832"/>
    </source>
</evidence>
<keyword evidence="8" id="KW-0443">Lipid metabolism</keyword>
<dbReference type="PROSITE" id="PS52004">
    <property type="entry name" value="KS3_2"/>
    <property type="match status" value="1"/>
</dbReference>
<dbReference type="Pfam" id="PF00109">
    <property type="entry name" value="ketoacyl-synt"/>
    <property type="match status" value="1"/>
</dbReference>
<dbReference type="CDD" id="cd00834">
    <property type="entry name" value="KAS_I_II"/>
    <property type="match status" value="1"/>
</dbReference>
<keyword evidence="7" id="KW-0276">Fatty acid metabolism</keyword>
<comment type="catalytic activity">
    <reaction evidence="13 14">
        <text>a fatty acyl-[ACP] + malonyl-[ACP] + H(+) = a 3-oxoacyl-[ACP] + holo-[ACP] + CO2</text>
        <dbReference type="Rhea" id="RHEA:22836"/>
        <dbReference type="Rhea" id="RHEA-COMP:9623"/>
        <dbReference type="Rhea" id="RHEA-COMP:9685"/>
        <dbReference type="Rhea" id="RHEA-COMP:9916"/>
        <dbReference type="Rhea" id="RHEA-COMP:14125"/>
        <dbReference type="ChEBI" id="CHEBI:15378"/>
        <dbReference type="ChEBI" id="CHEBI:16526"/>
        <dbReference type="ChEBI" id="CHEBI:64479"/>
        <dbReference type="ChEBI" id="CHEBI:78449"/>
        <dbReference type="ChEBI" id="CHEBI:78776"/>
        <dbReference type="ChEBI" id="CHEBI:138651"/>
    </reaction>
</comment>
<dbReference type="InterPro" id="IPR000794">
    <property type="entry name" value="Beta-ketoacyl_synthase"/>
</dbReference>
<comment type="caution">
    <text evidence="18">The sequence shown here is derived from an EMBL/GenBank/DDBJ whole genome shotgun (WGS) entry which is preliminary data.</text>
</comment>
<dbReference type="InterPro" id="IPR016039">
    <property type="entry name" value="Thiolase-like"/>
</dbReference>
<evidence type="ECO:0000259" key="17">
    <source>
        <dbReference type="PROSITE" id="PS52004"/>
    </source>
</evidence>
<evidence type="ECO:0000313" key="19">
    <source>
        <dbReference type="Proteomes" id="UP000277864"/>
    </source>
</evidence>
<dbReference type="GO" id="GO:0004315">
    <property type="term" value="F:3-oxoacyl-[acyl-carrier-protein] synthase activity"/>
    <property type="evidence" value="ECO:0007669"/>
    <property type="project" value="UniProtKB-UniRule"/>
</dbReference>
<evidence type="ECO:0000256" key="3">
    <source>
        <dbReference type="ARBA" id="ARBA00012356"/>
    </source>
</evidence>
<evidence type="ECO:0000256" key="2">
    <source>
        <dbReference type="ARBA" id="ARBA00008467"/>
    </source>
</evidence>
<dbReference type="PROSITE" id="PS00606">
    <property type="entry name" value="KS3_1"/>
    <property type="match status" value="1"/>
</dbReference>
<name>A0A3S0AYH5_9ENTE</name>
<dbReference type="FunFam" id="3.40.47.10:FF:000009">
    <property type="entry name" value="3-oxoacyl-[acyl-carrier-protein] synthase 2"/>
    <property type="match status" value="1"/>
</dbReference>
<dbReference type="SMART" id="SM00825">
    <property type="entry name" value="PKS_KS"/>
    <property type="match status" value="1"/>
</dbReference>
<keyword evidence="6 14" id="KW-0808">Transferase</keyword>
<gene>
    <name evidence="18" type="primary">fabF</name>
    <name evidence="18" type="ORF">C7P63_02860</name>
</gene>
<dbReference type="NCBIfam" id="NF005589">
    <property type="entry name" value="PRK07314.1"/>
    <property type="match status" value="1"/>
</dbReference>
<dbReference type="OrthoDB" id="9808669at2"/>
<dbReference type="NCBIfam" id="TIGR03150">
    <property type="entry name" value="fabF"/>
    <property type="match status" value="1"/>
</dbReference>
<evidence type="ECO:0000256" key="13">
    <source>
        <dbReference type="ARBA" id="ARBA00047659"/>
    </source>
</evidence>
<evidence type="ECO:0000313" key="18">
    <source>
        <dbReference type="EMBL" id="RST90035.1"/>
    </source>
</evidence>
<evidence type="ECO:0000256" key="6">
    <source>
        <dbReference type="ARBA" id="ARBA00022679"/>
    </source>
</evidence>
<dbReference type="SUPFAM" id="SSF53901">
    <property type="entry name" value="Thiolase-like"/>
    <property type="match status" value="2"/>
</dbReference>
<dbReference type="Pfam" id="PF02801">
    <property type="entry name" value="Ketoacyl-synt_C"/>
    <property type="match status" value="1"/>
</dbReference>
<organism evidence="18 19">
    <name type="scientific">Vagococcus humatus</name>
    <dbReference type="NCBI Taxonomy" id="1889241"/>
    <lineage>
        <taxon>Bacteria</taxon>
        <taxon>Bacillati</taxon>
        <taxon>Bacillota</taxon>
        <taxon>Bacilli</taxon>
        <taxon>Lactobacillales</taxon>
        <taxon>Enterococcaceae</taxon>
        <taxon>Vagococcus</taxon>
    </lineage>
</organism>
<accession>A0A3S0AYH5</accession>
<comment type="function">
    <text evidence="11 14">Involved in the type II fatty acid elongation cycle. Catalyzes the elongation of a wide range of acyl-ACP by the addition of two carbons from malonyl-ACP to an acyl acceptor. Can efficiently catalyze the conversion of palmitoleoyl-ACP (cis-hexadec-9-enoyl-ACP) to cis-vaccenoyl-ACP (cis-octadec-11-enoyl-ACP), an essential step in the thermal regulation of fatty acid composition.</text>
</comment>
<evidence type="ECO:0000256" key="5">
    <source>
        <dbReference type="ARBA" id="ARBA00022516"/>
    </source>
</evidence>
<comment type="similarity">
    <text evidence="2 14 16">Belongs to the thiolase-like superfamily. Beta-ketoacyl-ACP synthases family.</text>
</comment>
<evidence type="ECO:0000256" key="11">
    <source>
        <dbReference type="ARBA" id="ARBA00024006"/>
    </source>
</evidence>
<dbReference type="InterPro" id="IPR014031">
    <property type="entry name" value="Ketoacyl_synth_C"/>
</dbReference>
<dbReference type="PANTHER" id="PTHR11712">
    <property type="entry name" value="POLYKETIDE SYNTHASE-RELATED"/>
    <property type="match status" value="1"/>
</dbReference>
<dbReference type="GO" id="GO:0006633">
    <property type="term" value="P:fatty acid biosynthetic process"/>
    <property type="evidence" value="ECO:0007669"/>
    <property type="project" value="UniProtKB-UniRule"/>
</dbReference>
<keyword evidence="10 14" id="KW-0012">Acyltransferase</keyword>
<dbReference type="InterPro" id="IPR017568">
    <property type="entry name" value="3-oxoacyl-ACP_synth-2"/>
</dbReference>
<dbReference type="PIRSF" id="PIRSF000447">
    <property type="entry name" value="KAS_II"/>
    <property type="match status" value="1"/>
</dbReference>
<evidence type="ECO:0000256" key="14">
    <source>
        <dbReference type="PIRNR" id="PIRNR000447"/>
    </source>
</evidence>
<dbReference type="Proteomes" id="UP000277864">
    <property type="component" value="Unassembled WGS sequence"/>
</dbReference>
<proteinExistence type="inferred from homology"/>
<evidence type="ECO:0000256" key="8">
    <source>
        <dbReference type="ARBA" id="ARBA00023098"/>
    </source>
</evidence>
<evidence type="ECO:0000256" key="1">
    <source>
        <dbReference type="ARBA" id="ARBA00005194"/>
    </source>
</evidence>
<evidence type="ECO:0000256" key="15">
    <source>
        <dbReference type="PIRSR" id="PIRSR000447-1"/>
    </source>
</evidence>
<evidence type="ECO:0000256" key="9">
    <source>
        <dbReference type="ARBA" id="ARBA00023160"/>
    </source>
</evidence>
<feature type="active site" description="For beta-ketoacyl synthase activity" evidence="15">
    <location>
        <position position="162"/>
    </location>
</feature>
<dbReference type="AlphaFoldDB" id="A0A3S0AYH5"/>
<keyword evidence="5 14" id="KW-0444">Lipid biosynthesis</keyword>
<reference evidence="18 19" key="1">
    <citation type="submission" date="2018-03" db="EMBL/GenBank/DDBJ databases">
        <authorList>
            <person name="Gulvik C.A."/>
        </authorList>
    </citation>
    <scope>NUCLEOTIDE SEQUENCE [LARGE SCALE GENOMIC DNA]</scope>
    <source>
        <strain evidence="18 19">JCM 31581</strain>
    </source>
</reference>
<dbReference type="EC" id="2.3.1.179" evidence="3 14"/>
<dbReference type="InterPro" id="IPR020841">
    <property type="entry name" value="PKS_Beta-ketoAc_synthase_dom"/>
</dbReference>
<dbReference type="InterPro" id="IPR018201">
    <property type="entry name" value="Ketoacyl_synth_AS"/>
</dbReference>
<protein>
    <recommendedName>
        <fullName evidence="4 14">3-oxoacyl-[acyl-carrier-protein] synthase 2</fullName>
        <ecNumber evidence="3 14">2.3.1.179</ecNumber>
    </recommendedName>
</protein>
<evidence type="ECO:0000256" key="12">
    <source>
        <dbReference type="ARBA" id="ARBA00047318"/>
    </source>
</evidence>
<dbReference type="InterPro" id="IPR014030">
    <property type="entry name" value="Ketoacyl_synth_N"/>
</dbReference>